<proteinExistence type="inferred from homology"/>
<evidence type="ECO:0000313" key="5">
    <source>
        <dbReference type="EMBL" id="MBA8828091.1"/>
    </source>
</evidence>
<dbReference type="InterPro" id="IPR013783">
    <property type="entry name" value="Ig-like_fold"/>
</dbReference>
<keyword evidence="2" id="KW-0732">Signal</keyword>
<keyword evidence="3" id="KW-0812">Transmembrane</keyword>
<dbReference type="InterPro" id="IPR055354">
    <property type="entry name" value="DUF7507"/>
</dbReference>
<dbReference type="GO" id="GO:0005975">
    <property type="term" value="P:carbohydrate metabolic process"/>
    <property type="evidence" value="ECO:0007669"/>
    <property type="project" value="UniProtKB-ARBA"/>
</dbReference>
<dbReference type="RefSeq" id="WP_182483550.1">
    <property type="nucleotide sequence ID" value="NZ_JACGWU010000001.1"/>
</dbReference>
<feature type="transmembrane region" description="Helical" evidence="3">
    <location>
        <begin position="20"/>
        <end position="41"/>
    </location>
</feature>
<evidence type="ECO:0000313" key="6">
    <source>
        <dbReference type="Proteomes" id="UP000524237"/>
    </source>
</evidence>
<keyword evidence="3" id="KW-1133">Transmembrane helix</keyword>
<dbReference type="InterPro" id="IPR021884">
    <property type="entry name" value="Ice-bd_prot"/>
</dbReference>
<organism evidence="5 6">
    <name type="scientific">Alpinimonas psychrophila</name>
    <dbReference type="NCBI Taxonomy" id="748908"/>
    <lineage>
        <taxon>Bacteria</taxon>
        <taxon>Bacillati</taxon>
        <taxon>Actinomycetota</taxon>
        <taxon>Actinomycetes</taxon>
        <taxon>Micrococcales</taxon>
        <taxon>Microbacteriaceae</taxon>
        <taxon>Alpinimonas</taxon>
    </lineage>
</organism>
<dbReference type="Pfam" id="PF11999">
    <property type="entry name" value="Ice_binding"/>
    <property type="match status" value="1"/>
</dbReference>
<reference evidence="5 6" key="1">
    <citation type="submission" date="2020-07" db="EMBL/GenBank/DDBJ databases">
        <title>Sequencing the genomes of 1000 actinobacteria strains.</title>
        <authorList>
            <person name="Klenk H.-P."/>
        </authorList>
    </citation>
    <scope>NUCLEOTIDE SEQUENCE [LARGE SCALE GENOMIC DNA]</scope>
    <source>
        <strain evidence="5 6">DSM 23737</strain>
    </source>
</reference>
<evidence type="ECO:0000259" key="4">
    <source>
        <dbReference type="Pfam" id="PF24346"/>
    </source>
</evidence>
<dbReference type="EMBL" id="JACGWU010000001">
    <property type="protein sequence ID" value="MBA8828091.1"/>
    <property type="molecule type" value="Genomic_DNA"/>
</dbReference>
<comment type="similarity">
    <text evidence="1">Belongs to the ice-binding protein family.</text>
</comment>
<dbReference type="Proteomes" id="UP000524237">
    <property type="component" value="Unassembled WGS sequence"/>
</dbReference>
<dbReference type="Pfam" id="PF24346">
    <property type="entry name" value="DUF7507"/>
    <property type="match status" value="1"/>
</dbReference>
<dbReference type="AlphaFoldDB" id="A0A7W3PNC3"/>
<dbReference type="Pfam" id="PF17963">
    <property type="entry name" value="Big_9"/>
    <property type="match status" value="1"/>
</dbReference>
<dbReference type="Gene3D" id="2.60.40.10">
    <property type="entry name" value="Immunoglobulins"/>
    <property type="match status" value="1"/>
</dbReference>
<sequence>MFHFSHLTVRPVHGSHKQCLATATTIVAVISTLLAIMNPLASSATDAAGDIYLGTASAYSSISAGALTVGAGADVAGSAVVGPGASSTTGAGASVGAAVAGVGQARADLETAYAEAASRTATAFFAGDIISTTFVPGVYRATAAIANTGVVTLDALNNPDAVFIFQIGAAFNSAASTSVVLINGAQARHVYWQVLGAVNIGADATFAGTILANGAIAVGANTVISGRTLSTSGAVSLGAGMGTLGVPEISLSNSPSPSDLVFDGETITYTFVVTNSGNVALTVPPIVVNGVPGISTISYVWSGDPGILLPKEFVVGTATYLATFNDAVKRYATATAGVVGTSSTHIMVIATQTKTVVVWPIPVVDAVTVLQGAATTFDVLTNDQTLPTGVGVSRTQLTSHPRAIGEAKTTIPGAPIFGSVKCSDAGETRGFCTYKSSELFTGTDGFDYSVSQLGRSWNVHVTVTVSAVAVAPLTRADRAVVTTGGPTIVIAPLANDTDGGPGTLVITSADILSPSQGVLTCSSASCTYIPPTSGFVGPVVANYIAADQSTEGVNGPTSSASITIFVDAAALIPQGFTSYPSAVPTVAAGDWSESAVVAPPISSCLSGRPQASLSWTENSRATSWTIQRRNIPRSPGAAPSGWTSIAILPGAATSFLDDRVGESNDFQYRVRPDLYRWEGVFSGASTSSTTPDAVSAAGC</sequence>
<name>A0A7W3PNC3_9MICO</name>
<keyword evidence="6" id="KW-1185">Reference proteome</keyword>
<evidence type="ECO:0000256" key="1">
    <source>
        <dbReference type="ARBA" id="ARBA00005445"/>
    </source>
</evidence>
<comment type="caution">
    <text evidence="5">The sequence shown here is derived from an EMBL/GenBank/DDBJ whole genome shotgun (WGS) entry which is preliminary data.</text>
</comment>
<evidence type="ECO:0000256" key="2">
    <source>
        <dbReference type="ARBA" id="ARBA00022729"/>
    </source>
</evidence>
<feature type="domain" description="DUF7507" evidence="4">
    <location>
        <begin position="247"/>
        <end position="345"/>
    </location>
</feature>
<accession>A0A7W3PNC3</accession>
<protein>
    <recommendedName>
        <fullName evidence="4">DUF7507 domain-containing protein</fullName>
    </recommendedName>
</protein>
<evidence type="ECO:0000256" key="3">
    <source>
        <dbReference type="SAM" id="Phobius"/>
    </source>
</evidence>
<gene>
    <name evidence="5" type="ORF">FB555_000162</name>
</gene>
<keyword evidence="3" id="KW-0472">Membrane</keyword>